<dbReference type="EMBL" id="MVGT01004287">
    <property type="protein sequence ID" value="OVA00771.1"/>
    <property type="molecule type" value="Genomic_DNA"/>
</dbReference>
<dbReference type="InParanoid" id="A0A200PRB7"/>
<name>A0A200PRB7_MACCD</name>
<reference evidence="2 3" key="1">
    <citation type="journal article" date="2017" name="Mol. Plant">
        <title>The Genome of Medicinal Plant Macleaya cordata Provides New Insights into Benzylisoquinoline Alkaloids Metabolism.</title>
        <authorList>
            <person name="Liu X."/>
            <person name="Liu Y."/>
            <person name="Huang P."/>
            <person name="Ma Y."/>
            <person name="Qing Z."/>
            <person name="Tang Q."/>
            <person name="Cao H."/>
            <person name="Cheng P."/>
            <person name="Zheng Y."/>
            <person name="Yuan Z."/>
            <person name="Zhou Y."/>
            <person name="Liu J."/>
            <person name="Tang Z."/>
            <person name="Zhuo Y."/>
            <person name="Zhang Y."/>
            <person name="Yu L."/>
            <person name="Huang J."/>
            <person name="Yang P."/>
            <person name="Peng Q."/>
            <person name="Zhang J."/>
            <person name="Jiang W."/>
            <person name="Zhang Z."/>
            <person name="Lin K."/>
            <person name="Ro D.K."/>
            <person name="Chen X."/>
            <person name="Xiong X."/>
            <person name="Shang Y."/>
            <person name="Huang S."/>
            <person name="Zeng J."/>
        </authorList>
    </citation>
    <scope>NUCLEOTIDE SEQUENCE [LARGE SCALE GENOMIC DNA]</scope>
    <source>
        <strain evidence="3">cv. BLH2017</strain>
        <tissue evidence="2">Root</tissue>
    </source>
</reference>
<feature type="compositionally biased region" description="Polar residues" evidence="1">
    <location>
        <begin position="73"/>
        <end position="82"/>
    </location>
</feature>
<accession>A0A200PRB7</accession>
<evidence type="ECO:0000313" key="2">
    <source>
        <dbReference type="EMBL" id="OVA00771.1"/>
    </source>
</evidence>
<organism evidence="2 3">
    <name type="scientific">Macleaya cordata</name>
    <name type="common">Five-seeded plume-poppy</name>
    <name type="synonym">Bocconia cordata</name>
    <dbReference type="NCBI Taxonomy" id="56857"/>
    <lineage>
        <taxon>Eukaryota</taxon>
        <taxon>Viridiplantae</taxon>
        <taxon>Streptophyta</taxon>
        <taxon>Embryophyta</taxon>
        <taxon>Tracheophyta</taxon>
        <taxon>Spermatophyta</taxon>
        <taxon>Magnoliopsida</taxon>
        <taxon>Ranunculales</taxon>
        <taxon>Papaveraceae</taxon>
        <taxon>Papaveroideae</taxon>
        <taxon>Macleaya</taxon>
    </lineage>
</organism>
<dbReference type="AlphaFoldDB" id="A0A200PRB7"/>
<comment type="caution">
    <text evidence="2">The sequence shown here is derived from an EMBL/GenBank/DDBJ whole genome shotgun (WGS) entry which is preliminary data.</text>
</comment>
<proteinExistence type="predicted"/>
<feature type="region of interest" description="Disordered" evidence="1">
    <location>
        <begin position="59"/>
        <end position="88"/>
    </location>
</feature>
<evidence type="ECO:0000256" key="1">
    <source>
        <dbReference type="SAM" id="MobiDB-lite"/>
    </source>
</evidence>
<dbReference type="Proteomes" id="UP000195402">
    <property type="component" value="Unassembled WGS sequence"/>
</dbReference>
<dbReference type="PANTHER" id="PTHR46328:SF35">
    <property type="entry name" value="PROTEIN FAR1-RELATED SEQUENCE 5-LIKE"/>
    <property type="match status" value="1"/>
</dbReference>
<gene>
    <name evidence="2" type="ORF">BVC80_9083g64</name>
</gene>
<keyword evidence="3" id="KW-1185">Reference proteome</keyword>
<protein>
    <recommendedName>
        <fullName evidence="4">FAR1 DNA binding domain</fullName>
    </recommendedName>
</protein>
<sequence>MEISEENDGNETVNDEPEIVNKVIVEEKVEEPKVGMMFNTTDEVLDYYKKYAKQLGFPVKKRSSSKDDDGVLRQTTKRYSASKTKHKN</sequence>
<evidence type="ECO:0000313" key="3">
    <source>
        <dbReference type="Proteomes" id="UP000195402"/>
    </source>
</evidence>
<dbReference type="PANTHER" id="PTHR46328">
    <property type="entry name" value="FAR-RED IMPAIRED RESPONSIVE (FAR1) FAMILY PROTEIN-RELATED"/>
    <property type="match status" value="1"/>
</dbReference>
<evidence type="ECO:0008006" key="4">
    <source>
        <dbReference type="Google" id="ProtNLM"/>
    </source>
</evidence>
<dbReference type="OMA" id="VKCNCKA"/>
<dbReference type="OrthoDB" id="747268at2759"/>